<feature type="compositionally biased region" description="Basic and acidic residues" evidence="1">
    <location>
        <begin position="405"/>
        <end position="446"/>
    </location>
</feature>
<feature type="compositionally biased region" description="Acidic residues" evidence="1">
    <location>
        <begin position="208"/>
        <end position="220"/>
    </location>
</feature>
<dbReference type="GO" id="GO:0006368">
    <property type="term" value="P:transcription elongation by RNA polymerase II"/>
    <property type="evidence" value="ECO:0007669"/>
    <property type="project" value="InterPro"/>
</dbReference>
<dbReference type="EMBL" id="GCHU01009022">
    <property type="protein sequence ID" value="JAG88269.1"/>
    <property type="molecule type" value="Transcribed_RNA"/>
</dbReference>
<feature type="compositionally biased region" description="Basic and acidic residues" evidence="1">
    <location>
        <begin position="502"/>
        <end position="524"/>
    </location>
</feature>
<accession>A0A0C9RWC4</accession>
<reference evidence="2" key="1">
    <citation type="submission" date="2015-02" db="EMBL/GenBank/DDBJ databases">
        <title>A transcriptome of Wollemia nobilis - a relic of Gondwana.</title>
        <authorList>
            <person name="Chia J.Y."/>
            <person name="Leong Y.S."/>
            <person name="Abdul Karim S."/>
            <person name="Wan Azmi N."/>
            <person name="Hercus R."/>
            <person name="Croft L."/>
        </authorList>
    </citation>
    <scope>NUCLEOTIDE SEQUENCE</scope>
    <source>
        <strain evidence="2">MaeBrown</strain>
        <tissue evidence="2">Leaf</tissue>
    </source>
</reference>
<organism evidence="2">
    <name type="scientific">Wollemia nobilis</name>
    <dbReference type="NCBI Taxonomy" id="56998"/>
    <lineage>
        <taxon>Eukaryota</taxon>
        <taxon>Viridiplantae</taxon>
        <taxon>Streptophyta</taxon>
        <taxon>Embryophyta</taxon>
        <taxon>Tracheophyta</taxon>
        <taxon>Spermatophyta</taxon>
        <taxon>Pinopsida</taxon>
        <taxon>Pinidae</taxon>
        <taxon>Conifers II</taxon>
        <taxon>Araucariales</taxon>
        <taxon>Araucariaceae</taxon>
        <taxon>Wollemia</taxon>
    </lineage>
</organism>
<dbReference type="GO" id="GO:0016593">
    <property type="term" value="C:Cdc73/Paf1 complex"/>
    <property type="evidence" value="ECO:0007669"/>
    <property type="project" value="InterPro"/>
</dbReference>
<proteinExistence type="predicted"/>
<dbReference type="InterPro" id="IPR007149">
    <property type="entry name" value="Leo1"/>
</dbReference>
<dbReference type="GO" id="GO:0032968">
    <property type="term" value="P:positive regulation of transcription elongation by RNA polymerase II"/>
    <property type="evidence" value="ECO:0007669"/>
    <property type="project" value="TreeGrafter"/>
</dbReference>
<feature type="compositionally biased region" description="Acidic residues" evidence="1">
    <location>
        <begin position="525"/>
        <end position="585"/>
    </location>
</feature>
<dbReference type="Pfam" id="PF04004">
    <property type="entry name" value="Leo1"/>
    <property type="match status" value="1"/>
</dbReference>
<dbReference type="GO" id="GO:1990269">
    <property type="term" value="F:RNA polymerase II C-terminal domain phosphoserine binding"/>
    <property type="evidence" value="ECO:0007669"/>
    <property type="project" value="TreeGrafter"/>
</dbReference>
<dbReference type="PANTHER" id="PTHR23146:SF0">
    <property type="entry name" value="RNA POLYMERASE-ASSOCIATED PROTEIN LEO1"/>
    <property type="match status" value="1"/>
</dbReference>
<dbReference type="AlphaFoldDB" id="A0A0C9RWC4"/>
<feature type="compositionally biased region" description="Acidic residues" evidence="1">
    <location>
        <begin position="16"/>
        <end position="25"/>
    </location>
</feature>
<feature type="region of interest" description="Disordered" evidence="1">
    <location>
        <begin position="400"/>
        <end position="623"/>
    </location>
</feature>
<feature type="compositionally biased region" description="Basic and acidic residues" evidence="1">
    <location>
        <begin position="467"/>
        <end position="492"/>
    </location>
</feature>
<protein>
    <submittedName>
        <fullName evidence="2">TSA: Wollemia nobilis Ref_Wollemi_Transcript_9075_2392 transcribed RNA sequence</fullName>
    </submittedName>
</protein>
<sequence>MGEEKRQEMMQNLFGESDEEVDSDQEAVRPSAYLSDEEGEGEVEGEGQAEIEGEGEAESEGERADSEPEKEESEGERYRSSPEREISDQRMESDVKEAEEAESDAEEYDRREATSRRHAVSPSVSERSGEHKGLEDGDEEVEQVREASEQGDDANVLRTTANMHDVFGESDDEEAQEYAGQHSPERSEGRAASEDEGSEQRGLRPEDMIPDEEEHYESEEEHQFDQKQKEKPVGPPLHLEVPLCPPPGLPEKMNIVRVSNIMGIEPKPFDPKTFVEEEVFMTDESGTKKRIRLEDNVVRWREVRNRNGSVTCESNARFVRWSDGSLQLLIGNEVLDISVQNARNDNVHLFLRHLKGILQSQGRLQQKMRFMPSSLSSKSHRLLTALVDSQHKKSYKVKNVITNTDPEREKEEKEKALEQRIRSREDLHRKQEKISRKYAPVREREPQLSPGYLEEALEEEDEADGYPENRRAAHTRRFQEELEAEGRAERRIINAKKQQPPARERPSKYSKDRRPMRPSRHEAEEAMSDESEREVSEYESDGLDDEEENVQEDMEEEEPEEEEPEEQEEEEQEAQEDEEGESEEEDSRHKRKLQDREESPLEESPPRKPAQRRRVVVSESDED</sequence>
<name>A0A0C9RWC4_9CONI</name>
<feature type="compositionally biased region" description="Acidic residues" evidence="1">
    <location>
        <begin position="35"/>
        <end position="59"/>
    </location>
</feature>
<feature type="compositionally biased region" description="Basic and acidic residues" evidence="1">
    <location>
        <begin position="183"/>
        <end position="207"/>
    </location>
</feature>
<dbReference type="PANTHER" id="PTHR23146">
    <property type="entry name" value="LEO1 PROTEIN"/>
    <property type="match status" value="1"/>
</dbReference>
<feature type="compositionally biased region" description="Basic and acidic residues" evidence="1">
    <location>
        <begin position="75"/>
        <end position="98"/>
    </location>
</feature>
<evidence type="ECO:0000256" key="1">
    <source>
        <dbReference type="SAM" id="MobiDB-lite"/>
    </source>
</evidence>
<evidence type="ECO:0000313" key="2">
    <source>
        <dbReference type="EMBL" id="JAG88269.1"/>
    </source>
</evidence>
<feature type="compositionally biased region" description="Acidic residues" evidence="1">
    <location>
        <begin position="455"/>
        <end position="465"/>
    </location>
</feature>
<feature type="region of interest" description="Disordered" evidence="1">
    <location>
        <begin position="1"/>
        <end position="236"/>
    </location>
</feature>
<feature type="compositionally biased region" description="Basic and acidic residues" evidence="1">
    <location>
        <begin position="221"/>
        <end position="232"/>
    </location>
</feature>